<dbReference type="InterPro" id="IPR011989">
    <property type="entry name" value="ARM-like"/>
</dbReference>
<sequence>MDSKEMKDFLRSVSKPSHHPNVKARIQKELTEIKKLFLKEDNTSSTVLLPIAKLAFLTIVGVNIDFEAKEIMRLLNSHRLSNVRIGYLAASLIFSQTTSSFKLIIPVAKQHLMNFTNDTLQSYALSFISSLADPELVNEVINLVANIVICQTASEFTRKKAMLYLSYVMRGVAYNDIIDMITPALENYMIMKSNMRLAASTLVLSIMTMYPGTFTQFFDFSLKELLKMFVYGTDISDLMYYGTPAPWYSKQLLRMLKLKTSWSENEKSCLEQVSLAIFSRTGETLKIREAYSYLMVLNELMSLIAMVPLTYDSMVLCAQTIARHLKTKRVNVLSFAIDTLLHIVKTTHQLASSIQNSLSNLFAAMRCTDINVSKLAVYLMEQMSNEQNYKEMTEEFMSYIQAAPLDVRKVLCCTVPKILSIETADPEFFVLTNINLMKIAGKFTDDSIWQTTADKCEEIEPLIEKIIDDLIDFIKKTPEPSVSLMKLTIFLCGRYVNTKPIPIIELFVSRFGYQDSLVQSMIITMITRITTRCVDIYDATIKFLSKNLRHPNPEVSQRASECFITLQTTPSSKSIFESMPKDFSEKDLNDMLNLLKVNVPSNFEIDQVMHHEEEDRSIQEELLIKRFFFTNEGVLYLDNFIHVSGKLKYGTDKMSNVAQIQLTLSNMSLFPFEQVKFEISKNPEYKSIVKMDTNRIDVNGHILVKVGVQAQVIPLSSFPEAILTASLSGNNIIVCFKLPVFPPFNLNEAEEEFEEEYLNEEENY</sequence>
<dbReference type="AlphaFoldDB" id="A2F8M2"/>
<evidence type="ECO:0000256" key="5">
    <source>
        <dbReference type="SAM" id="MobiDB-lite"/>
    </source>
</evidence>
<comment type="subcellular location">
    <subcellularLocation>
        <location evidence="1">Endomembrane system</location>
    </subcellularLocation>
</comment>
<dbReference type="GO" id="GO:0140312">
    <property type="term" value="F:cargo adaptor activity"/>
    <property type="evidence" value="ECO:0000318"/>
    <property type="project" value="GO_Central"/>
</dbReference>
<evidence type="ECO:0000256" key="1">
    <source>
        <dbReference type="ARBA" id="ARBA00004308"/>
    </source>
</evidence>
<keyword evidence="4 6" id="KW-0472">Membrane</keyword>
<dbReference type="InterPro" id="IPR002553">
    <property type="entry name" value="Clathrin/coatomer_adapt-like_N"/>
</dbReference>
<keyword evidence="6" id="KW-0812">Transmembrane</keyword>
<dbReference type="InParanoid" id="A2F8M2"/>
<gene>
    <name evidence="8" type="ORF">TVAG_057440</name>
</gene>
<evidence type="ECO:0000259" key="7">
    <source>
        <dbReference type="Pfam" id="PF01602"/>
    </source>
</evidence>
<reference evidence="8" key="2">
    <citation type="journal article" date="2007" name="Science">
        <title>Draft genome sequence of the sexually transmitted pathogen Trichomonas vaginalis.</title>
        <authorList>
            <person name="Carlton J.M."/>
            <person name="Hirt R.P."/>
            <person name="Silva J.C."/>
            <person name="Delcher A.L."/>
            <person name="Schatz M."/>
            <person name="Zhao Q."/>
            <person name="Wortman J.R."/>
            <person name="Bidwell S.L."/>
            <person name="Alsmark U.C.M."/>
            <person name="Besteiro S."/>
            <person name="Sicheritz-Ponten T."/>
            <person name="Noel C.J."/>
            <person name="Dacks J.B."/>
            <person name="Foster P.G."/>
            <person name="Simillion C."/>
            <person name="Van de Peer Y."/>
            <person name="Miranda-Saavedra D."/>
            <person name="Barton G.J."/>
            <person name="Westrop G.D."/>
            <person name="Mueller S."/>
            <person name="Dessi D."/>
            <person name="Fiori P.L."/>
            <person name="Ren Q."/>
            <person name="Paulsen I."/>
            <person name="Zhang H."/>
            <person name="Bastida-Corcuera F.D."/>
            <person name="Simoes-Barbosa A."/>
            <person name="Brown M.T."/>
            <person name="Hayes R.D."/>
            <person name="Mukherjee M."/>
            <person name="Okumura C.Y."/>
            <person name="Schneider R."/>
            <person name="Smith A.J."/>
            <person name="Vanacova S."/>
            <person name="Villalvazo M."/>
            <person name="Haas B.J."/>
            <person name="Pertea M."/>
            <person name="Feldblyum T.V."/>
            <person name="Utterback T.R."/>
            <person name="Shu C.L."/>
            <person name="Osoegawa K."/>
            <person name="de Jong P.J."/>
            <person name="Hrdy I."/>
            <person name="Horvathova L."/>
            <person name="Zubacova Z."/>
            <person name="Dolezal P."/>
            <person name="Malik S.B."/>
            <person name="Logsdon J.M. Jr."/>
            <person name="Henze K."/>
            <person name="Gupta A."/>
            <person name="Wang C.C."/>
            <person name="Dunne R.L."/>
            <person name="Upcroft J.A."/>
            <person name="Upcroft P."/>
            <person name="White O."/>
            <person name="Salzberg S.L."/>
            <person name="Tang P."/>
            <person name="Chiu C.-H."/>
            <person name="Lee Y.-S."/>
            <person name="Embley T.M."/>
            <person name="Coombs G.H."/>
            <person name="Mottram J.C."/>
            <person name="Tachezy J."/>
            <person name="Fraser-Liggett C.M."/>
            <person name="Johnson P.J."/>
        </authorList>
    </citation>
    <scope>NUCLEOTIDE SEQUENCE [LARGE SCALE GENOMIC DNA]</scope>
    <source>
        <strain evidence="8">G3</strain>
    </source>
</reference>
<feature type="transmembrane region" description="Helical" evidence="6">
    <location>
        <begin position="197"/>
        <end position="218"/>
    </location>
</feature>
<feature type="compositionally biased region" description="Basic and acidic residues" evidence="5">
    <location>
        <begin position="1"/>
        <end position="10"/>
    </location>
</feature>
<proteinExistence type="predicted"/>
<dbReference type="InterPro" id="IPR016024">
    <property type="entry name" value="ARM-type_fold"/>
</dbReference>
<dbReference type="Gene3D" id="2.60.40.1230">
    <property type="match status" value="1"/>
</dbReference>
<dbReference type="STRING" id="5722.A2F8M2"/>
<dbReference type="InterPro" id="IPR013041">
    <property type="entry name" value="Clathrin_app_Ig-like_sf"/>
</dbReference>
<keyword evidence="3" id="KW-0653">Protein transport</keyword>
<dbReference type="SMR" id="A2F8M2"/>
<accession>A2F8M2</accession>
<feature type="domain" description="Clathrin/coatomer adaptor adaptin-like N-terminal" evidence="7">
    <location>
        <begin position="24"/>
        <end position="563"/>
    </location>
</feature>
<feature type="region of interest" description="Disordered" evidence="5">
    <location>
        <begin position="1"/>
        <end position="20"/>
    </location>
</feature>
<reference evidence="8" key="1">
    <citation type="submission" date="2006-10" db="EMBL/GenBank/DDBJ databases">
        <authorList>
            <person name="Amadeo P."/>
            <person name="Zhao Q."/>
            <person name="Wortman J."/>
            <person name="Fraser-Liggett C."/>
            <person name="Carlton J."/>
        </authorList>
    </citation>
    <scope>NUCLEOTIDE SEQUENCE</scope>
    <source>
        <strain evidence="8">G3</strain>
    </source>
</reference>
<dbReference type="SUPFAM" id="SSF48371">
    <property type="entry name" value="ARM repeat"/>
    <property type="match status" value="1"/>
</dbReference>
<dbReference type="Pfam" id="PF01602">
    <property type="entry name" value="Adaptin_N"/>
    <property type="match status" value="1"/>
</dbReference>
<keyword evidence="2" id="KW-0813">Transport</keyword>
<dbReference type="PANTHER" id="PTHR22780">
    <property type="entry name" value="ADAPTIN, ALPHA/GAMMA/EPSILON"/>
    <property type="match status" value="1"/>
</dbReference>
<keyword evidence="9" id="KW-1185">Reference proteome</keyword>
<evidence type="ECO:0000313" key="9">
    <source>
        <dbReference type="Proteomes" id="UP000001542"/>
    </source>
</evidence>
<dbReference type="eggNOG" id="KOG1077">
    <property type="taxonomic scope" value="Eukaryota"/>
</dbReference>
<dbReference type="GO" id="GO:0030124">
    <property type="term" value="C:AP-4 adaptor complex"/>
    <property type="evidence" value="ECO:0000318"/>
    <property type="project" value="GO_Central"/>
</dbReference>
<dbReference type="Proteomes" id="UP000001542">
    <property type="component" value="Unassembled WGS sequence"/>
</dbReference>
<dbReference type="InterPro" id="IPR050840">
    <property type="entry name" value="Adaptor_Complx_Large_Subunit"/>
</dbReference>
<dbReference type="VEuPathDB" id="TrichDB:TVAG_057440"/>
<evidence type="ECO:0000256" key="2">
    <source>
        <dbReference type="ARBA" id="ARBA00022448"/>
    </source>
</evidence>
<evidence type="ECO:0000313" key="8">
    <source>
        <dbReference type="EMBL" id="EAX98754.1"/>
    </source>
</evidence>
<dbReference type="SUPFAM" id="SSF49348">
    <property type="entry name" value="Clathrin adaptor appendage domain"/>
    <property type="match status" value="1"/>
</dbReference>
<dbReference type="RefSeq" id="XP_001311684.1">
    <property type="nucleotide sequence ID" value="XM_001311683.1"/>
</dbReference>
<evidence type="ECO:0000256" key="4">
    <source>
        <dbReference type="ARBA" id="ARBA00023136"/>
    </source>
</evidence>
<dbReference type="Gene3D" id="1.25.10.10">
    <property type="entry name" value="Leucine-rich Repeat Variant"/>
    <property type="match status" value="1"/>
</dbReference>
<dbReference type="EMBL" id="DS113663">
    <property type="protein sequence ID" value="EAX98754.1"/>
    <property type="molecule type" value="Genomic_DNA"/>
</dbReference>
<protein>
    <submittedName>
        <fullName evidence="8">Adaptin N terminal region family protein</fullName>
    </submittedName>
</protein>
<dbReference type="KEGG" id="tva:4756555"/>
<dbReference type="VEuPathDB" id="TrichDB:TVAGG3_0084430"/>
<name>A2F8M2_TRIV3</name>
<dbReference type="GO" id="GO:0006886">
    <property type="term" value="P:intracellular protein transport"/>
    <property type="evidence" value="ECO:0007669"/>
    <property type="project" value="InterPro"/>
</dbReference>
<dbReference type="OrthoDB" id="28053at2759"/>
<evidence type="ECO:0000256" key="3">
    <source>
        <dbReference type="ARBA" id="ARBA00022927"/>
    </source>
</evidence>
<evidence type="ECO:0000256" key="6">
    <source>
        <dbReference type="SAM" id="Phobius"/>
    </source>
</evidence>
<organism evidence="8 9">
    <name type="scientific">Trichomonas vaginalis (strain ATCC PRA-98 / G3)</name>
    <dbReference type="NCBI Taxonomy" id="412133"/>
    <lineage>
        <taxon>Eukaryota</taxon>
        <taxon>Metamonada</taxon>
        <taxon>Parabasalia</taxon>
        <taxon>Trichomonadida</taxon>
        <taxon>Trichomonadidae</taxon>
        <taxon>Trichomonas</taxon>
    </lineage>
</organism>
<keyword evidence="6" id="KW-1133">Transmembrane helix</keyword>
<dbReference type="GO" id="GO:0012505">
    <property type="term" value="C:endomembrane system"/>
    <property type="evidence" value="ECO:0007669"/>
    <property type="project" value="UniProtKB-SubCell"/>
</dbReference>